<dbReference type="CDD" id="cd00167">
    <property type="entry name" value="SANT"/>
    <property type="match status" value="1"/>
</dbReference>
<reference evidence="3 4" key="1">
    <citation type="journal article" date="2013" name="PLoS Genet.">
        <title>Distinctive expansion of potential virulence genes in the genome of the oomycete fish pathogen Saprolegnia parasitica.</title>
        <authorList>
            <person name="Jiang R.H."/>
            <person name="de Bruijn I."/>
            <person name="Haas B.J."/>
            <person name="Belmonte R."/>
            <person name="Lobach L."/>
            <person name="Christie J."/>
            <person name="van den Ackerveken G."/>
            <person name="Bottin A."/>
            <person name="Bulone V."/>
            <person name="Diaz-Moreno S.M."/>
            <person name="Dumas B."/>
            <person name="Fan L."/>
            <person name="Gaulin E."/>
            <person name="Govers F."/>
            <person name="Grenville-Briggs L.J."/>
            <person name="Horner N.R."/>
            <person name="Levin J.Z."/>
            <person name="Mammella M."/>
            <person name="Meijer H.J."/>
            <person name="Morris P."/>
            <person name="Nusbaum C."/>
            <person name="Oome S."/>
            <person name="Phillips A.J."/>
            <person name="van Rooyen D."/>
            <person name="Rzeszutek E."/>
            <person name="Saraiva M."/>
            <person name="Secombes C.J."/>
            <person name="Seidl M.F."/>
            <person name="Snel B."/>
            <person name="Stassen J.H."/>
            <person name="Sykes S."/>
            <person name="Tripathy S."/>
            <person name="van den Berg H."/>
            <person name="Vega-Arreguin J.C."/>
            <person name="Wawra S."/>
            <person name="Young S.K."/>
            <person name="Zeng Q."/>
            <person name="Dieguez-Uribeondo J."/>
            <person name="Russ C."/>
            <person name="Tyler B.M."/>
            <person name="van West P."/>
        </authorList>
    </citation>
    <scope>NUCLEOTIDE SEQUENCE [LARGE SCALE GENOMIC DNA]</scope>
    <source>
        <strain evidence="3 4">CBS 223.65</strain>
    </source>
</reference>
<evidence type="ECO:0000259" key="2">
    <source>
        <dbReference type="PROSITE" id="PS51294"/>
    </source>
</evidence>
<dbReference type="Proteomes" id="UP000030745">
    <property type="component" value="Unassembled WGS sequence"/>
</dbReference>
<dbReference type="Pfam" id="PF00249">
    <property type="entry name" value="Myb_DNA-binding"/>
    <property type="match status" value="1"/>
</dbReference>
<dbReference type="SUPFAM" id="SSF46689">
    <property type="entry name" value="Homeodomain-like"/>
    <property type="match status" value="1"/>
</dbReference>
<dbReference type="InterPro" id="IPR009057">
    <property type="entry name" value="Homeodomain-like_sf"/>
</dbReference>
<dbReference type="OMA" id="MPPTMDI"/>
<dbReference type="GeneID" id="24138869"/>
<dbReference type="PROSITE" id="PS51294">
    <property type="entry name" value="HTH_MYB"/>
    <property type="match status" value="1"/>
</dbReference>
<dbReference type="PROSITE" id="PS50090">
    <property type="entry name" value="MYB_LIKE"/>
    <property type="match status" value="1"/>
</dbReference>
<sequence length="153" mass="17231">MLAPTPPTMDLLKTPKVVSPMAVADENVNQGAWSKEEHERFLIAVQLYPEGPWKAVAEIIQTRNAKQAQTHMQKCKEKLQRRFKRTSSADSDDIEPYVIHRSKHSQNLRIPELQPIPFDHRLAMPGSLLSDSSISIDAALDFFLQDMATAPSP</sequence>
<dbReference type="RefSeq" id="XP_012212047.1">
    <property type="nucleotide sequence ID" value="XM_012356657.1"/>
</dbReference>
<feature type="domain" description="HTH myb-type" evidence="2">
    <location>
        <begin position="25"/>
        <end position="80"/>
    </location>
</feature>
<evidence type="ECO:0000259" key="1">
    <source>
        <dbReference type="PROSITE" id="PS50090"/>
    </source>
</evidence>
<dbReference type="OrthoDB" id="68281at2759"/>
<dbReference type="SMART" id="SM00717">
    <property type="entry name" value="SANT"/>
    <property type="match status" value="1"/>
</dbReference>
<dbReference type="AlphaFoldDB" id="A0A067BRH6"/>
<organism evidence="3 4">
    <name type="scientific">Saprolegnia parasitica (strain CBS 223.65)</name>
    <dbReference type="NCBI Taxonomy" id="695850"/>
    <lineage>
        <taxon>Eukaryota</taxon>
        <taxon>Sar</taxon>
        <taxon>Stramenopiles</taxon>
        <taxon>Oomycota</taxon>
        <taxon>Saprolegniomycetes</taxon>
        <taxon>Saprolegniales</taxon>
        <taxon>Saprolegniaceae</taxon>
        <taxon>Saprolegnia</taxon>
    </lineage>
</organism>
<dbReference type="Gene3D" id="1.10.10.60">
    <property type="entry name" value="Homeodomain-like"/>
    <property type="match status" value="1"/>
</dbReference>
<dbReference type="KEGG" id="spar:SPRG_17324"/>
<keyword evidence="4" id="KW-1185">Reference proteome</keyword>
<proteinExistence type="predicted"/>
<dbReference type="InterPro" id="IPR017930">
    <property type="entry name" value="Myb_dom"/>
</dbReference>
<evidence type="ECO:0000313" key="3">
    <source>
        <dbReference type="EMBL" id="KDO17247.1"/>
    </source>
</evidence>
<evidence type="ECO:0000313" key="4">
    <source>
        <dbReference type="Proteomes" id="UP000030745"/>
    </source>
</evidence>
<gene>
    <name evidence="3" type="ORF">SPRG_17324</name>
</gene>
<accession>A0A067BRH6</accession>
<dbReference type="EMBL" id="KK583725">
    <property type="protein sequence ID" value="KDO17247.1"/>
    <property type="molecule type" value="Genomic_DNA"/>
</dbReference>
<feature type="domain" description="Myb-like" evidence="1">
    <location>
        <begin position="25"/>
        <end position="71"/>
    </location>
</feature>
<protein>
    <submittedName>
        <fullName evidence="3">Uncharacterized protein</fullName>
    </submittedName>
</protein>
<dbReference type="InterPro" id="IPR001005">
    <property type="entry name" value="SANT/Myb"/>
</dbReference>
<name>A0A067BRH6_SAPPC</name>
<dbReference type="VEuPathDB" id="FungiDB:SPRG_17324"/>